<accession>A0A931E6S8</accession>
<dbReference type="CDD" id="cd16015">
    <property type="entry name" value="LTA_synthase"/>
    <property type="match status" value="1"/>
</dbReference>
<comment type="similarity">
    <text evidence="1">Belongs to the glycosyltransferase 2 family.</text>
</comment>
<keyword evidence="3" id="KW-0808">Transferase</keyword>
<organism evidence="6 7">
    <name type="scientific">Planobacterium oryzisoli</name>
    <dbReference type="NCBI Taxonomy" id="2771435"/>
    <lineage>
        <taxon>Bacteria</taxon>
        <taxon>Pseudomonadati</taxon>
        <taxon>Bacteroidota</taxon>
        <taxon>Flavobacteriia</taxon>
        <taxon>Flavobacteriales</taxon>
        <taxon>Weeksellaceae</taxon>
        <taxon>Chryseobacterium group</taxon>
        <taxon>Chryseobacterium</taxon>
    </lineage>
</organism>
<feature type="transmembrane region" description="Helical" evidence="4">
    <location>
        <begin position="390"/>
        <end position="414"/>
    </location>
</feature>
<evidence type="ECO:0000259" key="5">
    <source>
        <dbReference type="Pfam" id="PF00884"/>
    </source>
</evidence>
<dbReference type="InterPro" id="IPR029044">
    <property type="entry name" value="Nucleotide-diphossugar_trans"/>
</dbReference>
<dbReference type="RefSeq" id="WP_194739711.1">
    <property type="nucleotide sequence ID" value="NZ_JADKYY010000010.1"/>
</dbReference>
<dbReference type="SUPFAM" id="SSF53448">
    <property type="entry name" value="Nucleotide-diphospho-sugar transferases"/>
    <property type="match status" value="1"/>
</dbReference>
<dbReference type="Pfam" id="PF00884">
    <property type="entry name" value="Sulfatase"/>
    <property type="match status" value="1"/>
</dbReference>
<evidence type="ECO:0000313" key="7">
    <source>
        <dbReference type="Proteomes" id="UP000694480"/>
    </source>
</evidence>
<dbReference type="InterPro" id="IPR017850">
    <property type="entry name" value="Alkaline_phosphatase_core_sf"/>
</dbReference>
<keyword evidence="4" id="KW-0472">Membrane</keyword>
<evidence type="ECO:0000313" key="6">
    <source>
        <dbReference type="EMBL" id="MBF5027785.1"/>
    </source>
</evidence>
<keyword evidence="7" id="KW-1185">Reference proteome</keyword>
<feature type="transmembrane region" description="Helical" evidence="4">
    <location>
        <begin position="641"/>
        <end position="661"/>
    </location>
</feature>
<evidence type="ECO:0000256" key="3">
    <source>
        <dbReference type="ARBA" id="ARBA00022679"/>
    </source>
</evidence>
<keyword evidence="4" id="KW-1133">Transmembrane helix</keyword>
<dbReference type="AlphaFoldDB" id="A0A931E6S8"/>
<dbReference type="InterPro" id="IPR000917">
    <property type="entry name" value="Sulfatase_N"/>
</dbReference>
<feature type="transmembrane region" description="Helical" evidence="4">
    <location>
        <begin position="487"/>
        <end position="513"/>
    </location>
</feature>
<keyword evidence="6" id="KW-0378">Hydrolase</keyword>
<dbReference type="CDD" id="cd06423">
    <property type="entry name" value="CESA_like"/>
    <property type="match status" value="1"/>
</dbReference>
<keyword evidence="2" id="KW-0328">Glycosyltransferase</keyword>
<feature type="transmembrane region" description="Helical" evidence="4">
    <location>
        <begin position="561"/>
        <end position="581"/>
    </location>
</feature>
<dbReference type="PANTHER" id="PTHR43630">
    <property type="entry name" value="POLY-BETA-1,6-N-ACETYL-D-GLUCOSAMINE SYNTHASE"/>
    <property type="match status" value="1"/>
</dbReference>
<dbReference type="Gene3D" id="3.90.550.10">
    <property type="entry name" value="Spore Coat Polysaccharide Biosynthesis Protein SpsA, Chain A"/>
    <property type="match status" value="1"/>
</dbReference>
<feature type="domain" description="Sulfatase N-terminal" evidence="5">
    <location>
        <begin position="732"/>
        <end position="1015"/>
    </location>
</feature>
<dbReference type="EMBL" id="JADKYY010000010">
    <property type="protein sequence ID" value="MBF5027785.1"/>
    <property type="molecule type" value="Genomic_DNA"/>
</dbReference>
<evidence type="ECO:0000256" key="4">
    <source>
        <dbReference type="SAM" id="Phobius"/>
    </source>
</evidence>
<proteinExistence type="inferred from homology"/>
<evidence type="ECO:0000256" key="1">
    <source>
        <dbReference type="ARBA" id="ARBA00006739"/>
    </source>
</evidence>
<feature type="transmembrane region" description="Helical" evidence="4">
    <location>
        <begin position="356"/>
        <end position="384"/>
    </location>
</feature>
<protein>
    <submittedName>
        <fullName evidence="6">Sulfatase-like hydrolase/transferase</fullName>
    </submittedName>
</protein>
<feature type="transmembrane region" description="Helical" evidence="4">
    <location>
        <begin position="612"/>
        <end position="629"/>
    </location>
</feature>
<dbReference type="PANTHER" id="PTHR43630:SF1">
    <property type="entry name" value="POLY-BETA-1,6-N-ACETYL-D-GLUCOSAMINE SYNTHASE"/>
    <property type="match status" value="1"/>
</dbReference>
<gene>
    <name evidence="6" type="ORF">IC612_08260</name>
</gene>
<sequence>MTFGNNLVIDILMGFFLLYGLGVLITYAWIAVYALGAVKHYKKGNTLTDYGLIASNTDAPRFSLLAPAYNEGMTVVENVRSLLSLYYPNLEIIIINDGSKDDSISRLVEAYHLEKVPYFVENKIATKEIRAIYKSSNPAFKRLVVVDKENGGKADALNVGINVSTGEYLVCIDVDCILEQDAILKLSKPFMDTTDKRVIACGGVIRLANNCTIKDGKVVEVKMPRSWLARVQVLEYIRAFILGRMAWSRASGLILISGAFGVFDKKIVLACGGYDSSTVGEDMELVVRMRRYMEEKELPYDVVSIPDPLCWTEAPESKDILMRQRNRWMRGTMETLWSHRKMIFNKKYGKMGMLSLPYWFLFEFLGPLVEFTGYVLFFVFLLLGVIDWQIFLVLLSLVLSVGFLFSIYAILVDLTSYQVYSNRKDFRLLVLTALIEPFYFHPKVVWASVLGFKDYFKKNHSWGVMTRQGFSQNTTKKTTAARSWKHALYFSSAAALIYIVLASILGIVEVIIAHSERPFTDIFGTTITLLTNVARTSVLVATVGMALGFVIILIHKKSGELFAIVYVMLMVILQLICLIYFQESHNLLGADLWHYNLQDVQTTLQAAGVLKANYFVIGFIALLLLYQILMKLTLKLKSNEWIALSIATIAIISLLLPPATFASKTVTYHEQNTSTSKLGYFIKQNWEELISSTQSTQPLKKASNFDSNYPFLKERTSTNFFDKYFTSTKQKPHVVLIIVEGLGKAYSDSNGYIGSFTPFLQSLKPKSLVWDHMYSSSGRTFEVLPAILGSLPTAKNGFLDLGEYPEHFNLANIFIKNGYRANYYYGGDADFDNMSKYLLASSIKIKDLRDFPKTYRKLPSNSGESWGYEDQAVFSELLVDLSKTQQPMLATMMTLSAHSPFKVNDQDFFSKETQKIISELPDSKKKIASTYKNELAAVVNSDYAIKNFFTEARKFPFFENTIFIITGDHSIPEIELESRASRYQVPFLVYSPLLTQSDRFEAIVSHYDVAPFITTVFENLYGLKVPAKTSWLGTGLQPDLRTSRYIPLMQSKFLSDEYIYGDVYTSPQGQYRLPNLSPVSDPLIKKASKQAHKEYIEKNSLFLQSRKLLPDSTFNNYIKRKDF</sequence>
<dbReference type="Proteomes" id="UP000694480">
    <property type="component" value="Unassembled WGS sequence"/>
</dbReference>
<feature type="transmembrane region" description="Helical" evidence="4">
    <location>
        <begin position="12"/>
        <end position="35"/>
    </location>
</feature>
<dbReference type="SUPFAM" id="SSF53649">
    <property type="entry name" value="Alkaline phosphatase-like"/>
    <property type="match status" value="1"/>
</dbReference>
<reference evidence="6" key="1">
    <citation type="submission" date="2020-11" db="EMBL/GenBank/DDBJ databases">
        <title>Genome seq and assembly of Planobacterium sp.</title>
        <authorList>
            <person name="Chhetri G."/>
        </authorList>
    </citation>
    <scope>NUCLEOTIDE SEQUENCE</scope>
    <source>
        <strain evidence="6">GCR5</strain>
    </source>
</reference>
<dbReference type="Gene3D" id="3.40.720.10">
    <property type="entry name" value="Alkaline Phosphatase, subunit A"/>
    <property type="match status" value="1"/>
</dbReference>
<dbReference type="Pfam" id="PF13641">
    <property type="entry name" value="Glyco_tranf_2_3"/>
    <property type="match status" value="1"/>
</dbReference>
<comment type="caution">
    <text evidence="6">The sequence shown here is derived from an EMBL/GenBank/DDBJ whole genome shotgun (WGS) entry which is preliminary data.</text>
</comment>
<dbReference type="GO" id="GO:0016757">
    <property type="term" value="F:glycosyltransferase activity"/>
    <property type="evidence" value="ECO:0007669"/>
    <property type="project" value="UniProtKB-KW"/>
</dbReference>
<dbReference type="GO" id="GO:0016787">
    <property type="term" value="F:hydrolase activity"/>
    <property type="evidence" value="ECO:0007669"/>
    <property type="project" value="UniProtKB-KW"/>
</dbReference>
<name>A0A931E6S8_9FLAO</name>
<feature type="transmembrane region" description="Helical" evidence="4">
    <location>
        <begin position="533"/>
        <end position="554"/>
    </location>
</feature>
<keyword evidence="4" id="KW-0812">Transmembrane</keyword>
<evidence type="ECO:0000256" key="2">
    <source>
        <dbReference type="ARBA" id="ARBA00022676"/>
    </source>
</evidence>